<dbReference type="AlphaFoldDB" id="B1FNL5"/>
<evidence type="ECO:0000313" key="2">
    <source>
        <dbReference type="Proteomes" id="UP000005463"/>
    </source>
</evidence>
<protein>
    <submittedName>
        <fullName evidence="1">ABC-type nitrate/sulfonate/bicarbonate transport systems periplasmic components-like protein</fullName>
    </submittedName>
</protein>
<proteinExistence type="predicted"/>
<evidence type="ECO:0000313" key="1">
    <source>
        <dbReference type="EMBL" id="EDT00866.1"/>
    </source>
</evidence>
<dbReference type="Proteomes" id="UP000005463">
    <property type="component" value="Unassembled WGS sequence"/>
</dbReference>
<dbReference type="EMBL" id="ABLC01000234">
    <property type="protein sequence ID" value="EDT00866.1"/>
    <property type="molecule type" value="Genomic_DNA"/>
</dbReference>
<name>B1FNL5_9BURK</name>
<reference evidence="1 2" key="1">
    <citation type="submission" date="2008-03" db="EMBL/GenBank/DDBJ databases">
        <title>Sequencing of the draft genome and assembly of Burkholderia ambifaria IOP40-10.</title>
        <authorList>
            <consortium name="US DOE Joint Genome Institute (JGI-PGF)"/>
            <person name="Copeland A."/>
            <person name="Lucas S."/>
            <person name="Lapidus A."/>
            <person name="Glavina del Rio T."/>
            <person name="Dalin E."/>
            <person name="Tice H."/>
            <person name="Bruce D."/>
            <person name="Goodwin L."/>
            <person name="Pitluck S."/>
            <person name="Larimer F."/>
            <person name="Land M.L."/>
            <person name="Hauser L."/>
            <person name="Tiedje J."/>
            <person name="Richardson P."/>
        </authorList>
    </citation>
    <scope>NUCLEOTIDE SEQUENCE [LARGE SCALE GENOMIC DNA]</scope>
    <source>
        <strain evidence="1 2">IOP40-10</strain>
    </source>
</reference>
<comment type="caution">
    <text evidence="1">The sequence shown here is derived from an EMBL/GenBank/DDBJ whole genome shotgun (WGS) entry which is preliminary data.</text>
</comment>
<gene>
    <name evidence="1" type="ORF">BamIOP4010DRAFT_5626</name>
</gene>
<accession>B1FNL5</accession>
<dbReference type="Gene3D" id="3.40.190.10">
    <property type="entry name" value="Periplasmic binding protein-like II"/>
    <property type="match status" value="1"/>
</dbReference>
<organism evidence="1 2">
    <name type="scientific">Burkholderia ambifaria IOP40-10</name>
    <dbReference type="NCBI Taxonomy" id="396596"/>
    <lineage>
        <taxon>Bacteria</taxon>
        <taxon>Pseudomonadati</taxon>
        <taxon>Pseudomonadota</taxon>
        <taxon>Betaproteobacteria</taxon>
        <taxon>Burkholderiales</taxon>
        <taxon>Burkholderiaceae</taxon>
        <taxon>Burkholderia</taxon>
        <taxon>Burkholderia cepacia complex</taxon>
    </lineage>
</organism>
<sequence>MPARLIAPRLLGDYGAGPFAQPPLPIRFHDGGAVNRPDPRDGQWFLSQYRRWGMLDGAHDDAGIAAAIAQTALYDAAVAEGGSADA</sequence>
<dbReference type="PATRIC" id="fig|396596.7.peg.1672"/>